<accession>A0ABV3RM20</accession>
<dbReference type="Proteomes" id="UP001556098">
    <property type="component" value="Unassembled WGS sequence"/>
</dbReference>
<proteinExistence type="predicted"/>
<evidence type="ECO:0000313" key="2">
    <source>
        <dbReference type="Proteomes" id="UP001556098"/>
    </source>
</evidence>
<reference evidence="1 2" key="1">
    <citation type="submission" date="2024-07" db="EMBL/GenBank/DDBJ databases">
        <title>Marimonas sp.nov., isolated from tidal-flat sediment.</title>
        <authorList>
            <person name="Jayan J.N."/>
            <person name="Lee S.S."/>
        </authorList>
    </citation>
    <scope>NUCLEOTIDE SEQUENCE [LARGE SCALE GENOMIC DNA]</scope>
    <source>
        <strain evidence="1 2">MJW-29</strain>
    </source>
</reference>
<name>A0ABV3RM20_9RHOB</name>
<keyword evidence="2" id="KW-1185">Reference proteome</keyword>
<dbReference type="EMBL" id="JBFNXX010000003">
    <property type="protein sequence ID" value="MEW9919123.1"/>
    <property type="molecule type" value="Genomic_DNA"/>
</dbReference>
<gene>
    <name evidence="1" type="ORF">AB2B41_05890</name>
</gene>
<protein>
    <submittedName>
        <fullName evidence="1">Uncharacterized protein</fullName>
    </submittedName>
</protein>
<organism evidence="1 2">
    <name type="scientific">Sulfitobacter sediminis</name>
    <dbReference type="NCBI Taxonomy" id="3234186"/>
    <lineage>
        <taxon>Bacteria</taxon>
        <taxon>Pseudomonadati</taxon>
        <taxon>Pseudomonadota</taxon>
        <taxon>Alphaproteobacteria</taxon>
        <taxon>Rhodobacterales</taxon>
        <taxon>Roseobacteraceae</taxon>
        <taxon>Sulfitobacter</taxon>
    </lineage>
</organism>
<sequence length="309" mass="35476">MEALRTGLPKGEWLDREAAIEPEKEHVEDVRAIKAYRDIGKRNEAEMKDVLGKLDIRFSEVEDKDRHEVSDVEAMAEQAKAELSGQGPEDEGILAEELTLEMNVAPLTVVGSGPGHYYDFSPYHCWHRCYYHNEGGVTQGHSSCNRASKRMQTYSRARGDGAGFWDDNYTTCWSKLYFAFWPRQNGHVRAFVPYQTRGWFYIYANDKWYNSKSAYIDVDVRVQLHQNMWGAYHKDDVFHISSQNINRQGRIDRNATMYSGSMAIGAEQWVIAEVALRSRAYADGSGSTSTVDFWGTDYVHVPYVRFDFS</sequence>
<comment type="caution">
    <text evidence="1">The sequence shown here is derived from an EMBL/GenBank/DDBJ whole genome shotgun (WGS) entry which is preliminary data.</text>
</comment>
<evidence type="ECO:0000313" key="1">
    <source>
        <dbReference type="EMBL" id="MEW9919123.1"/>
    </source>
</evidence>
<dbReference type="RefSeq" id="WP_367876823.1">
    <property type="nucleotide sequence ID" value="NZ_JBFNXX010000003.1"/>
</dbReference>